<comment type="subcellular location">
    <subcellularLocation>
        <location evidence="1">Membrane</location>
        <topology evidence="1">Multi-pass membrane protein</topology>
    </subcellularLocation>
</comment>
<gene>
    <name evidence="7" type="ORF">GAYE_SCF12G3287</name>
</gene>
<dbReference type="PANTHER" id="PTHR11814">
    <property type="entry name" value="SULFATE TRANSPORTER"/>
    <property type="match status" value="1"/>
</dbReference>
<evidence type="ECO:0000313" key="8">
    <source>
        <dbReference type="Proteomes" id="UP001300502"/>
    </source>
</evidence>
<evidence type="ECO:0000256" key="2">
    <source>
        <dbReference type="ARBA" id="ARBA00022692"/>
    </source>
</evidence>
<evidence type="ECO:0000256" key="4">
    <source>
        <dbReference type="ARBA" id="ARBA00023136"/>
    </source>
</evidence>
<dbReference type="Pfam" id="PF01740">
    <property type="entry name" value="STAS"/>
    <property type="match status" value="1"/>
</dbReference>
<feature type="domain" description="STAS" evidence="6">
    <location>
        <begin position="479"/>
        <end position="581"/>
    </location>
</feature>
<evidence type="ECO:0000313" key="7">
    <source>
        <dbReference type="EMBL" id="KAK4525379.1"/>
    </source>
</evidence>
<feature type="transmembrane region" description="Helical" evidence="5">
    <location>
        <begin position="277"/>
        <end position="301"/>
    </location>
</feature>
<proteinExistence type="predicted"/>
<dbReference type="Proteomes" id="UP001300502">
    <property type="component" value="Unassembled WGS sequence"/>
</dbReference>
<feature type="transmembrane region" description="Helical" evidence="5">
    <location>
        <begin position="188"/>
        <end position="207"/>
    </location>
</feature>
<dbReference type="InterPro" id="IPR002645">
    <property type="entry name" value="STAS_dom"/>
</dbReference>
<keyword evidence="8" id="KW-1185">Reference proteome</keyword>
<evidence type="ECO:0000256" key="3">
    <source>
        <dbReference type="ARBA" id="ARBA00022989"/>
    </source>
</evidence>
<evidence type="ECO:0000256" key="5">
    <source>
        <dbReference type="SAM" id="Phobius"/>
    </source>
</evidence>
<dbReference type="GO" id="GO:0016020">
    <property type="term" value="C:membrane"/>
    <property type="evidence" value="ECO:0007669"/>
    <property type="project" value="UniProtKB-SubCell"/>
</dbReference>
<feature type="transmembrane region" description="Helical" evidence="5">
    <location>
        <begin position="406"/>
        <end position="439"/>
    </location>
</feature>
<dbReference type="Gene3D" id="3.30.750.24">
    <property type="entry name" value="STAS domain"/>
    <property type="match status" value="1"/>
</dbReference>
<dbReference type="Pfam" id="PF00916">
    <property type="entry name" value="Sulfate_transp"/>
    <property type="match status" value="1"/>
</dbReference>
<sequence length="636" mass="70422">MPSSRVLKIYQYSSRVVPILDWIVSYKKEYLIGDCIAGLTIGTILLPQGMSYAVVAGLPPVYGLYCTVPMIIYSLLGTSKHLSVGPVALVSLLLANSFPKGATIFQKVFISNAITFIAGFILLGLGILRLGFIVHFVSHPVISGFTSGAAITIALTQLSSCFGYEIDSSEFAWKLVYETFRKIAETNVATFLFSFGCLIILVGLRYLPLHRWLHLPQLVPQTLIGSSAPLLTSVLSICLNYFLDLSGKFGIEQVGRIPSGIPTPAFPKLSSLNLSSYIGPTFAMVALVIAESMSIASALALRYRYHIRPNQELVALGTCNILGSIFHSYVVAGSFSRSAVNAHTGANTQVATMIASFVILLAILVLMPLFTHLPKCVLSCIVIMAVFNLVDYQEAVYLWRVDRRDFLVLLIAFISTLCAGSLYGLLSAIAVSLLMMLYATYRPRIKVLPKDATRREGLVVVNNDNSSSKNDASLEPLCLAVSDNLYFGNAGSFQNKLFHLVEKERKIRRIDIVLIDIKGVNYMDSSALRVIRAVKEHLKLQQIELLFCQSSSNIHLKFCLAGMSSNSTLRNLEEIFMELSNKERKKMEMLQVHVVPEGQQSSSFRPLEFLYHNESSFVRVQNNMKRSTSAPQFSWR</sequence>
<dbReference type="SUPFAM" id="SSF52091">
    <property type="entry name" value="SpoIIaa-like"/>
    <property type="match status" value="1"/>
</dbReference>
<keyword evidence="2 5" id="KW-0812">Transmembrane</keyword>
<dbReference type="EMBL" id="JANCYU010000030">
    <property type="protein sequence ID" value="KAK4525379.1"/>
    <property type="molecule type" value="Genomic_DNA"/>
</dbReference>
<dbReference type="GO" id="GO:0055085">
    <property type="term" value="P:transmembrane transport"/>
    <property type="evidence" value="ECO:0007669"/>
    <property type="project" value="InterPro"/>
</dbReference>
<evidence type="ECO:0000259" key="6">
    <source>
        <dbReference type="PROSITE" id="PS50801"/>
    </source>
</evidence>
<feature type="transmembrane region" description="Helical" evidence="5">
    <location>
        <begin position="313"/>
        <end position="330"/>
    </location>
</feature>
<dbReference type="InterPro" id="IPR011547">
    <property type="entry name" value="SLC26A/SulP_dom"/>
</dbReference>
<feature type="transmembrane region" description="Helical" evidence="5">
    <location>
        <begin position="350"/>
        <end position="370"/>
    </location>
</feature>
<comment type="caution">
    <text evidence="7">The sequence shown here is derived from an EMBL/GenBank/DDBJ whole genome shotgun (WGS) entry which is preliminary data.</text>
</comment>
<dbReference type="NCBIfam" id="TIGR00815">
    <property type="entry name" value="sulP"/>
    <property type="match status" value="1"/>
</dbReference>
<keyword evidence="3 5" id="KW-1133">Transmembrane helix</keyword>
<name>A0AAV9IDH9_9RHOD</name>
<dbReference type="InterPro" id="IPR036513">
    <property type="entry name" value="STAS_dom_sf"/>
</dbReference>
<evidence type="ECO:0000256" key="1">
    <source>
        <dbReference type="ARBA" id="ARBA00004141"/>
    </source>
</evidence>
<dbReference type="CDD" id="cd07042">
    <property type="entry name" value="STAS_SulP_like_sulfate_transporter"/>
    <property type="match status" value="1"/>
</dbReference>
<feature type="transmembrane region" description="Helical" evidence="5">
    <location>
        <begin position="110"/>
        <end position="137"/>
    </location>
</feature>
<reference evidence="7 8" key="1">
    <citation type="submission" date="2022-07" db="EMBL/GenBank/DDBJ databases">
        <title>Genome-wide signatures of adaptation to extreme environments.</title>
        <authorList>
            <person name="Cho C.H."/>
            <person name="Yoon H.S."/>
        </authorList>
    </citation>
    <scope>NUCLEOTIDE SEQUENCE [LARGE SCALE GENOMIC DNA]</scope>
    <source>
        <strain evidence="7 8">108.79 E11</strain>
    </source>
</reference>
<dbReference type="PROSITE" id="PS50801">
    <property type="entry name" value="STAS"/>
    <property type="match status" value="1"/>
</dbReference>
<dbReference type="InterPro" id="IPR001902">
    <property type="entry name" value="SLC26A/SulP_fam"/>
</dbReference>
<feature type="transmembrane region" description="Helical" evidence="5">
    <location>
        <begin position="82"/>
        <end position="98"/>
    </location>
</feature>
<organism evidence="7 8">
    <name type="scientific">Galdieria yellowstonensis</name>
    <dbReference type="NCBI Taxonomy" id="3028027"/>
    <lineage>
        <taxon>Eukaryota</taxon>
        <taxon>Rhodophyta</taxon>
        <taxon>Bangiophyceae</taxon>
        <taxon>Galdieriales</taxon>
        <taxon>Galdieriaceae</taxon>
        <taxon>Galdieria</taxon>
    </lineage>
</organism>
<protein>
    <recommendedName>
        <fullName evidence="6">STAS domain-containing protein</fullName>
    </recommendedName>
</protein>
<accession>A0AAV9IDH9</accession>
<keyword evidence="4 5" id="KW-0472">Membrane</keyword>
<dbReference type="AlphaFoldDB" id="A0AAV9IDH9"/>